<evidence type="ECO:0000256" key="1">
    <source>
        <dbReference type="ARBA" id="ARBA00005695"/>
    </source>
</evidence>
<evidence type="ECO:0000259" key="4">
    <source>
        <dbReference type="Pfam" id="PF00496"/>
    </source>
</evidence>
<dbReference type="InterPro" id="IPR039424">
    <property type="entry name" value="SBP_5"/>
</dbReference>
<protein>
    <submittedName>
        <fullName evidence="5">ABC transporter substrate-binding protein</fullName>
    </submittedName>
</protein>
<dbReference type="SUPFAM" id="SSF53850">
    <property type="entry name" value="Periplasmic binding protein-like II"/>
    <property type="match status" value="1"/>
</dbReference>
<dbReference type="GO" id="GO:1904680">
    <property type="term" value="F:peptide transmembrane transporter activity"/>
    <property type="evidence" value="ECO:0007669"/>
    <property type="project" value="TreeGrafter"/>
</dbReference>
<evidence type="ECO:0000313" key="5">
    <source>
        <dbReference type="EMBL" id="MCE3361410.1"/>
    </source>
</evidence>
<dbReference type="Proteomes" id="UP001200271">
    <property type="component" value="Unassembled WGS sequence"/>
</dbReference>
<dbReference type="PANTHER" id="PTHR30290:SF9">
    <property type="entry name" value="OLIGOPEPTIDE-BINDING PROTEIN APPA"/>
    <property type="match status" value="1"/>
</dbReference>
<proteinExistence type="inferred from homology"/>
<evidence type="ECO:0000313" key="6">
    <source>
        <dbReference type="Proteomes" id="UP001200271"/>
    </source>
</evidence>
<feature type="domain" description="Solute-binding protein family 5" evidence="4">
    <location>
        <begin position="94"/>
        <end position="355"/>
    </location>
</feature>
<comment type="caution">
    <text evidence="5">The sequence shown here is derived from an EMBL/GenBank/DDBJ whole genome shotgun (WGS) entry which is preliminary data.</text>
</comment>
<dbReference type="EMBL" id="JAIUEN010000020">
    <property type="protein sequence ID" value="MCE3361410.1"/>
    <property type="molecule type" value="Genomic_DNA"/>
</dbReference>
<keyword evidence="2" id="KW-0813">Transport</keyword>
<reference evidence="5" key="2">
    <citation type="submission" date="2023-08" db="EMBL/GenBank/DDBJ databases">
        <authorList>
            <person name="Zhao H."/>
            <person name="Wang X."/>
        </authorList>
    </citation>
    <scope>NUCLEOTIDE SEQUENCE</scope>
    <source>
        <strain evidence="5">NC-4</strain>
    </source>
</reference>
<dbReference type="Gene3D" id="3.10.105.10">
    <property type="entry name" value="Dipeptide-binding Protein, Domain 3"/>
    <property type="match status" value="1"/>
</dbReference>
<comment type="similarity">
    <text evidence="1">Belongs to the bacterial solute-binding protein 5 family.</text>
</comment>
<name>A0AAW4Y4U4_STAAU</name>
<reference evidence="5" key="1">
    <citation type="journal article" date="2021" name="Front Med (Lausanne)">
        <title>The Prevalence and Determinants of Fusidic Acid Resistance Among Methicillin-Resistant Staphylococcus aureus Clinical Isolates in China.</title>
        <authorList>
            <person name="Zhao H."/>
            <person name="Wang X."/>
            <person name="Wang B."/>
            <person name="Xu Y."/>
            <person name="Rao L."/>
            <person name="Wan B."/>
            <person name="Guo Y."/>
            <person name="Wu X."/>
            <person name="Yu J."/>
            <person name="Chen L."/>
            <person name="Li M."/>
            <person name="Yu F."/>
        </authorList>
    </citation>
    <scope>NUCLEOTIDE SEQUENCE</scope>
    <source>
        <strain evidence="5">NC-4</strain>
    </source>
</reference>
<dbReference type="Pfam" id="PF00496">
    <property type="entry name" value="SBP_bac_5"/>
    <property type="match status" value="1"/>
</dbReference>
<dbReference type="InterPro" id="IPR000914">
    <property type="entry name" value="SBP_5_dom"/>
</dbReference>
<dbReference type="PROSITE" id="PS51257">
    <property type="entry name" value="PROKAR_LIPOPROTEIN"/>
    <property type="match status" value="1"/>
</dbReference>
<dbReference type="Gene3D" id="3.40.190.10">
    <property type="entry name" value="Periplasmic binding protein-like II"/>
    <property type="match status" value="1"/>
</dbReference>
<feature type="non-terminal residue" evidence="5">
    <location>
        <position position="356"/>
    </location>
</feature>
<accession>A0AAW4Y4U4</accession>
<dbReference type="AlphaFoldDB" id="A0AAW4Y4U4"/>
<evidence type="ECO:0000256" key="2">
    <source>
        <dbReference type="ARBA" id="ARBA00022448"/>
    </source>
</evidence>
<organism evidence="5 6">
    <name type="scientific">Staphylococcus aureus</name>
    <dbReference type="NCBI Taxonomy" id="1280"/>
    <lineage>
        <taxon>Bacteria</taxon>
        <taxon>Bacillati</taxon>
        <taxon>Bacillota</taxon>
        <taxon>Bacilli</taxon>
        <taxon>Bacillales</taxon>
        <taxon>Staphylococcaceae</taxon>
        <taxon>Staphylococcus</taxon>
    </lineage>
</organism>
<dbReference type="GO" id="GO:0015833">
    <property type="term" value="P:peptide transport"/>
    <property type="evidence" value="ECO:0007669"/>
    <property type="project" value="TreeGrafter"/>
</dbReference>
<sequence>MGKLIKYISILLIVVLVLSACGKSSNKDEGVKDATKTETSKHKGGTLNVALTAPPSGVYSSLLNSTHADSVVEGYFNESLLATDKKIRPKAYIASWKDIEPAKKIEFKIKKGIKWHDGNELKIDDWIYSIEVLANKDYEGAYYPSVENIQGAKDYHEGKTDHISGLKKIDDYTMQVTFDKKQENYLTGFITGPLLSKKYLSDVPIKDLAKSDKIRKYPIGIGPYKVKKIVPGEAVQLVKFDDYWQGKPALDKINLKVIDQAQIIKAMEKGDIDVANDATGAMAKDAKSSNAGLKVLSAPSLDYGLIGFVSHDYDKKANKTGKVRPKYEDKELRKAMLYAIDREKWIKAFFNGYASE</sequence>
<dbReference type="PANTHER" id="PTHR30290">
    <property type="entry name" value="PERIPLASMIC BINDING COMPONENT OF ABC TRANSPORTER"/>
    <property type="match status" value="1"/>
</dbReference>
<evidence type="ECO:0000256" key="3">
    <source>
        <dbReference type="ARBA" id="ARBA00022729"/>
    </source>
</evidence>
<dbReference type="Gene3D" id="3.90.76.10">
    <property type="entry name" value="Dipeptide-binding Protein, Domain 1"/>
    <property type="match status" value="1"/>
</dbReference>
<keyword evidence="3" id="KW-0732">Signal</keyword>
<gene>
    <name evidence="5" type="ORF">LB359_03435</name>
</gene>